<evidence type="ECO:0000313" key="2">
    <source>
        <dbReference type="Proteomes" id="UP000612362"/>
    </source>
</evidence>
<name>A0A8J3ICK5_9CHLR</name>
<evidence type="ECO:0008006" key="3">
    <source>
        <dbReference type="Google" id="ProtNLM"/>
    </source>
</evidence>
<keyword evidence="2" id="KW-1185">Reference proteome</keyword>
<dbReference type="EMBL" id="BNJF01000009">
    <property type="protein sequence ID" value="GHO50745.1"/>
    <property type="molecule type" value="Genomic_DNA"/>
</dbReference>
<dbReference type="AlphaFoldDB" id="A0A8J3ICK5"/>
<protein>
    <recommendedName>
        <fullName evidence="3">Transposase</fullName>
    </recommendedName>
</protein>
<sequence>MPHGEFGLDVIALIGTLRYASHRSIPEIHQALCDRGVCIAERTVTHLLQRYEELVTLHLADHQRLRKRLKEQGQVILAIDGLQPDVGHEVLWVLRDYLPEEVLLARSLLSACEADLAKLLQEVQQTLDVSIRGVISDGQYSIRKAVRAALRMECPISYATSITCAKPQNLCMRQIGTSRKS</sequence>
<proteinExistence type="predicted"/>
<accession>A0A8J3ICK5</accession>
<comment type="caution">
    <text evidence="1">The sequence shown here is derived from an EMBL/GenBank/DDBJ whole genome shotgun (WGS) entry which is preliminary data.</text>
</comment>
<evidence type="ECO:0000313" key="1">
    <source>
        <dbReference type="EMBL" id="GHO50745.1"/>
    </source>
</evidence>
<dbReference type="Proteomes" id="UP000612362">
    <property type="component" value="Unassembled WGS sequence"/>
</dbReference>
<reference evidence="1" key="1">
    <citation type="submission" date="2020-10" db="EMBL/GenBank/DDBJ databases">
        <title>Taxonomic study of unclassified bacteria belonging to the class Ktedonobacteria.</title>
        <authorList>
            <person name="Yabe S."/>
            <person name="Wang C.M."/>
            <person name="Zheng Y."/>
            <person name="Sakai Y."/>
            <person name="Cavaletti L."/>
            <person name="Monciardini P."/>
            <person name="Donadio S."/>
        </authorList>
    </citation>
    <scope>NUCLEOTIDE SEQUENCE</scope>
    <source>
        <strain evidence="1">SOSP1-1</strain>
    </source>
</reference>
<organism evidence="1 2">
    <name type="scientific">Ktedonospora formicarum</name>
    <dbReference type="NCBI Taxonomy" id="2778364"/>
    <lineage>
        <taxon>Bacteria</taxon>
        <taxon>Bacillati</taxon>
        <taxon>Chloroflexota</taxon>
        <taxon>Ktedonobacteria</taxon>
        <taxon>Ktedonobacterales</taxon>
        <taxon>Ktedonobacteraceae</taxon>
        <taxon>Ktedonospora</taxon>
    </lineage>
</organism>
<gene>
    <name evidence="1" type="ORF">KSX_89080</name>
</gene>